<dbReference type="PROSITE" id="PS50042">
    <property type="entry name" value="CNMP_BINDING_3"/>
    <property type="match status" value="1"/>
</dbReference>
<reference evidence="3" key="1">
    <citation type="submission" date="2022-07" db="EMBL/GenBank/DDBJ databases">
        <title>Faecal culturing of patients with breast cancer.</title>
        <authorList>
            <person name="Teng N.M.Y."/>
            <person name="Kiu R."/>
            <person name="Evans R."/>
            <person name="Baker D.J."/>
            <person name="Zenner C."/>
            <person name="Robinson S.D."/>
            <person name="Hall L.J."/>
        </authorList>
    </citation>
    <scope>NUCLEOTIDE SEQUENCE</scope>
    <source>
        <strain evidence="3">LH1062</strain>
    </source>
</reference>
<proteinExistence type="predicted"/>
<evidence type="ECO:0000313" key="4">
    <source>
        <dbReference type="Proteomes" id="UP001060112"/>
    </source>
</evidence>
<feature type="signal peptide" evidence="1">
    <location>
        <begin position="1"/>
        <end position="23"/>
    </location>
</feature>
<dbReference type="RefSeq" id="WP_290140796.1">
    <property type="nucleotide sequence ID" value="NZ_CP101620.1"/>
</dbReference>
<feature type="chain" id="PRO_5047429776" description="Cyclic nucleotide-binding domain-containing protein" evidence="1">
    <location>
        <begin position="24"/>
        <end position="293"/>
    </location>
</feature>
<evidence type="ECO:0000256" key="1">
    <source>
        <dbReference type="SAM" id="SignalP"/>
    </source>
</evidence>
<accession>A0ABY5I6C9</accession>
<dbReference type="Proteomes" id="UP001060112">
    <property type="component" value="Chromosome"/>
</dbReference>
<dbReference type="InterPro" id="IPR000595">
    <property type="entry name" value="cNMP-bd_dom"/>
</dbReference>
<evidence type="ECO:0000259" key="2">
    <source>
        <dbReference type="PROSITE" id="PS50042"/>
    </source>
</evidence>
<evidence type="ECO:0000313" key="3">
    <source>
        <dbReference type="EMBL" id="UTY39598.1"/>
    </source>
</evidence>
<sequence length="293" mass="33189">MKKIISISICVGLLMTAISPCFANESAFVPQNNDLYSKYLNQLDASQTVYTRSNYNIETLLDRKNEMLPMFEDTSSTEFDELFDAIPCDNEDIELVDSFADDNMASVISKDYTTNALYYMEGLSNREEALFIVNGMKYIIYTEGEDILLQSENGDVLYLVKTELIDEPQLPITRASSLATYPYTSSDDKYFTKDAGPGSKTNKELVKVLSIVSTVGGPIVGKVSASIGNVLALVGVGALVGDMVYTTFYIKFWQAYKLIDSSYWREKQRWFYDSGYYNHVKNRTTYFYNSRPD</sequence>
<name>A0ABY5I6C9_9FIRM</name>
<keyword evidence="4" id="KW-1185">Reference proteome</keyword>
<gene>
    <name evidence="3" type="ORF">NMU03_01835</name>
</gene>
<keyword evidence="1" id="KW-0732">Signal</keyword>
<feature type="domain" description="Cyclic nucleotide-binding" evidence="2">
    <location>
        <begin position="132"/>
        <end position="160"/>
    </location>
</feature>
<protein>
    <recommendedName>
        <fullName evidence="2">Cyclic nucleotide-binding domain-containing protein</fullName>
    </recommendedName>
</protein>
<dbReference type="EMBL" id="CP101620">
    <property type="protein sequence ID" value="UTY39598.1"/>
    <property type="molecule type" value="Genomic_DNA"/>
</dbReference>
<organism evidence="3 4">
    <name type="scientific">Allocoprobacillus halotolerans</name>
    <dbReference type="NCBI Taxonomy" id="2944914"/>
    <lineage>
        <taxon>Bacteria</taxon>
        <taxon>Bacillati</taxon>
        <taxon>Bacillota</taxon>
        <taxon>Erysipelotrichia</taxon>
        <taxon>Erysipelotrichales</taxon>
        <taxon>Erysipelotrichaceae</taxon>
        <taxon>Allocoprobacillus</taxon>
    </lineage>
</organism>